<dbReference type="RefSeq" id="WP_085466149.1">
    <property type="nucleotide sequence ID" value="NZ_FXBL01000004.1"/>
</dbReference>
<dbReference type="Proteomes" id="UP000193083">
    <property type="component" value="Unassembled WGS sequence"/>
</dbReference>
<reference evidence="2 3" key="1">
    <citation type="submission" date="2017-04" db="EMBL/GenBank/DDBJ databases">
        <authorList>
            <person name="Afonso C.L."/>
            <person name="Miller P.J."/>
            <person name="Scott M.A."/>
            <person name="Spackman E."/>
            <person name="Goraichik I."/>
            <person name="Dimitrov K.M."/>
            <person name="Suarez D.L."/>
            <person name="Swayne D.E."/>
        </authorList>
    </citation>
    <scope>NUCLEOTIDE SEQUENCE [LARGE SCALE GENOMIC DNA]</scope>
    <source>
        <strain evidence="2 3">B5P</strain>
    </source>
</reference>
<dbReference type="CDD" id="cd08946">
    <property type="entry name" value="SDR_e"/>
    <property type="match status" value="1"/>
</dbReference>
<dbReference type="PANTHER" id="PTHR43245">
    <property type="entry name" value="BIFUNCTIONAL POLYMYXIN RESISTANCE PROTEIN ARNA"/>
    <property type="match status" value="1"/>
</dbReference>
<dbReference type="OrthoDB" id="9814124at2"/>
<dbReference type="Pfam" id="PF01370">
    <property type="entry name" value="Epimerase"/>
    <property type="match status" value="1"/>
</dbReference>
<dbReference type="EMBL" id="FXBL01000004">
    <property type="protein sequence ID" value="SMH51508.1"/>
    <property type="molecule type" value="Genomic_DNA"/>
</dbReference>
<proteinExistence type="predicted"/>
<evidence type="ECO:0000313" key="3">
    <source>
        <dbReference type="Proteomes" id="UP000193083"/>
    </source>
</evidence>
<dbReference type="AlphaFoldDB" id="A0A1X7PJB0"/>
<dbReference type="SUPFAM" id="SSF51735">
    <property type="entry name" value="NAD(P)-binding Rossmann-fold domains"/>
    <property type="match status" value="1"/>
</dbReference>
<evidence type="ECO:0000313" key="2">
    <source>
        <dbReference type="EMBL" id="SMH51508.1"/>
    </source>
</evidence>
<dbReference type="InterPro" id="IPR036291">
    <property type="entry name" value="NAD(P)-bd_dom_sf"/>
</dbReference>
<evidence type="ECO:0000259" key="1">
    <source>
        <dbReference type="Pfam" id="PF01370"/>
    </source>
</evidence>
<sequence length="290" mass="30809">MTVLVTGGTGFVGRFVVEALLRQGRAVRVMGRTAPPGGLFSGPVGFVQGSLDPDRDLSSAFDGVTHLVHAAFDHVPGRYRGGEGDDPKTFRRRNLDGSVALFEAAKRAGAGRTVFLSSRAVYGVQLPGADLAEHMEPHPDTLYGEVKLAAERALTAMSDDGFRGISLRVTGVYGPPAPRRPHKWSDLFDDYLAGRPVAPRRATEVHGDDAAAAVLAALDAPEPPPVLNVSDIVLDRHDLLAIVQAATGSPHPLPPRSGEPVNAMDCALLRSLGWRPGGTELLEHTVRAML</sequence>
<feature type="domain" description="NAD-dependent epimerase/dehydratase" evidence="1">
    <location>
        <begin position="3"/>
        <end position="229"/>
    </location>
</feature>
<organism evidence="2 3">
    <name type="scientific">Mesorhizobium australicum</name>
    <dbReference type="NCBI Taxonomy" id="536018"/>
    <lineage>
        <taxon>Bacteria</taxon>
        <taxon>Pseudomonadati</taxon>
        <taxon>Pseudomonadota</taxon>
        <taxon>Alphaproteobacteria</taxon>
        <taxon>Hyphomicrobiales</taxon>
        <taxon>Phyllobacteriaceae</taxon>
        <taxon>Mesorhizobium</taxon>
    </lineage>
</organism>
<protein>
    <submittedName>
        <fullName evidence="2">Nucleoside-diphosphate-sugar epimerase</fullName>
    </submittedName>
</protein>
<accession>A0A1X7PJB0</accession>
<dbReference type="Gene3D" id="3.40.50.720">
    <property type="entry name" value="NAD(P)-binding Rossmann-like Domain"/>
    <property type="match status" value="1"/>
</dbReference>
<dbReference type="InterPro" id="IPR001509">
    <property type="entry name" value="Epimerase_deHydtase"/>
</dbReference>
<dbReference type="PANTHER" id="PTHR43245:SF55">
    <property type="entry name" value="NAD(P)-BINDING DOMAIN-CONTAINING PROTEIN"/>
    <property type="match status" value="1"/>
</dbReference>
<gene>
    <name evidence="2" type="ORF">SAMN02982922_4461</name>
</gene>
<keyword evidence="3" id="KW-1185">Reference proteome</keyword>
<dbReference type="InterPro" id="IPR050177">
    <property type="entry name" value="Lipid_A_modif_metabolic_enz"/>
</dbReference>
<name>A0A1X7PJB0_9HYPH</name>